<dbReference type="Proteomes" id="UP000029452">
    <property type="component" value="Unassembled WGS sequence"/>
</dbReference>
<evidence type="ECO:0000313" key="1">
    <source>
        <dbReference type="EMBL" id="KGA94858.1"/>
    </source>
</evidence>
<dbReference type="PATRIC" id="fig|178606.4.peg.69"/>
<gene>
    <name evidence="1" type="ORF">LptCag_2292</name>
</gene>
<dbReference type="EMBL" id="JPGK01000001">
    <property type="protein sequence ID" value="KGA94858.1"/>
    <property type="molecule type" value="Genomic_DNA"/>
</dbReference>
<organism evidence="1 2">
    <name type="scientific">Leptospirillum ferriphilum</name>
    <dbReference type="NCBI Taxonomy" id="178606"/>
    <lineage>
        <taxon>Bacteria</taxon>
        <taxon>Pseudomonadati</taxon>
        <taxon>Nitrospirota</taxon>
        <taxon>Nitrospiria</taxon>
        <taxon>Nitrospirales</taxon>
        <taxon>Nitrospiraceae</taxon>
        <taxon>Leptospirillum</taxon>
    </lineage>
</organism>
<reference evidence="1 2" key="1">
    <citation type="submission" date="2014-06" db="EMBL/GenBank/DDBJ databases">
        <title>Draft genome sequence of iron oxidizing acidophile Leptospirillum ferriphilum DSM14647.</title>
        <authorList>
            <person name="Cardenas J.P."/>
            <person name="Lazcano M."/>
            <person name="Ossandon F.J."/>
            <person name="Corbett M."/>
            <person name="Holmes D.S."/>
            <person name="Watkin E."/>
        </authorList>
    </citation>
    <scope>NUCLEOTIDE SEQUENCE [LARGE SCALE GENOMIC DNA]</scope>
    <source>
        <strain evidence="1 2">DSM 14647</strain>
    </source>
</reference>
<dbReference type="AlphaFoldDB" id="A0A094WBD0"/>
<protein>
    <submittedName>
        <fullName evidence="1">Uncharacterized protein</fullName>
    </submittedName>
</protein>
<evidence type="ECO:0000313" key="2">
    <source>
        <dbReference type="Proteomes" id="UP000029452"/>
    </source>
</evidence>
<proteinExistence type="predicted"/>
<comment type="caution">
    <text evidence="1">The sequence shown here is derived from an EMBL/GenBank/DDBJ whole genome shotgun (WGS) entry which is preliminary data.</text>
</comment>
<name>A0A094WBD0_9BACT</name>
<accession>A0A094WBD0</accession>
<sequence length="74" mass="8369">MFHVNVKGLFHLNNASGSMHPLNGKDGGNPPVLQTRWTVSMEGPSVRLCVRERGRVREERLDNHEKNVGRVHRG</sequence>